<dbReference type="EMBL" id="CP073767">
    <property type="protein sequence ID" value="UWZ56138.1"/>
    <property type="molecule type" value="Genomic_DNA"/>
</dbReference>
<dbReference type="OrthoDB" id="5966662at2"/>
<gene>
    <name evidence="2" type="ORF">Daura_08125</name>
</gene>
<reference evidence="2" key="1">
    <citation type="submission" date="2021-04" db="EMBL/GenBank/DDBJ databases">
        <title>Dactylosporangium aurantiacum NRRL B-8018 full assembly.</title>
        <authorList>
            <person name="Hartkoorn R.C."/>
            <person name="Beaudoing E."/>
            <person name="Hot D."/>
        </authorList>
    </citation>
    <scope>NUCLEOTIDE SEQUENCE</scope>
    <source>
        <strain evidence="2">NRRL B-8018</strain>
    </source>
</reference>
<name>A0A9Q9MEG7_9ACTN</name>
<evidence type="ECO:0000313" key="2">
    <source>
        <dbReference type="EMBL" id="UWZ56138.1"/>
    </source>
</evidence>
<feature type="transmembrane region" description="Helical" evidence="1">
    <location>
        <begin position="80"/>
        <end position="99"/>
    </location>
</feature>
<organism evidence="2 3">
    <name type="scientific">Dactylosporangium aurantiacum</name>
    <dbReference type="NCBI Taxonomy" id="35754"/>
    <lineage>
        <taxon>Bacteria</taxon>
        <taxon>Bacillati</taxon>
        <taxon>Actinomycetota</taxon>
        <taxon>Actinomycetes</taxon>
        <taxon>Micromonosporales</taxon>
        <taxon>Micromonosporaceae</taxon>
        <taxon>Dactylosporangium</taxon>
    </lineage>
</organism>
<dbReference type="Proteomes" id="UP001058003">
    <property type="component" value="Chromosome"/>
</dbReference>
<feature type="transmembrane region" description="Helical" evidence="1">
    <location>
        <begin position="144"/>
        <end position="166"/>
    </location>
</feature>
<dbReference type="AlphaFoldDB" id="A0A9Q9MEG7"/>
<dbReference type="InterPro" id="IPR021215">
    <property type="entry name" value="DUF2752"/>
</dbReference>
<accession>A0A9Q9MEG7</accession>
<keyword evidence="1" id="KW-1133">Transmembrane helix</keyword>
<proteinExistence type="predicted"/>
<feature type="transmembrane region" description="Helical" evidence="1">
    <location>
        <begin position="178"/>
        <end position="198"/>
    </location>
</feature>
<keyword evidence="1" id="KW-0812">Transmembrane</keyword>
<sequence length="211" mass="22307">MRGGGTVEVGRAPCSVKSVTSPLQAAPASDGLAAHLLAGAGAEQPATAGPELPAQGGYQYAYVAPPKGRFARLAERTPRWVSPLGVTALLSGGVAYTLLMRPTETSATAAPTCVMKLFTGFDCPGCGGTRAAWYLLHGDVPAAAHHHAMMVFATPFLVYLYVSWAVNRLANRKVLPTLRLSNGALIGFLVAWLIFSVARNLPWAPFDWLFV</sequence>
<keyword evidence="3" id="KW-1185">Reference proteome</keyword>
<keyword evidence="1" id="KW-0472">Membrane</keyword>
<dbReference type="Pfam" id="PF10825">
    <property type="entry name" value="DUF2752"/>
    <property type="match status" value="1"/>
</dbReference>
<evidence type="ECO:0000313" key="3">
    <source>
        <dbReference type="Proteomes" id="UP001058003"/>
    </source>
</evidence>
<dbReference type="RefSeq" id="WP_081970453.1">
    <property type="nucleotide sequence ID" value="NZ_CP073767.1"/>
</dbReference>
<evidence type="ECO:0000256" key="1">
    <source>
        <dbReference type="SAM" id="Phobius"/>
    </source>
</evidence>
<protein>
    <submittedName>
        <fullName evidence="2">DUF2752 domain-containing protein</fullName>
    </submittedName>
</protein>
<dbReference type="KEGG" id="daur:Daura_08125"/>